<dbReference type="InterPro" id="IPR011989">
    <property type="entry name" value="ARM-like"/>
</dbReference>
<dbReference type="AlphaFoldDB" id="A0A1G6YP67"/>
<sequence length="93" mass="9376">MSVTLQDMRRRLAADTVDYADVAALGPAVLPHLAELAAGPETVLACKAVYLASLIGGPDSTAIVAGAAGHEDPIVRIAAAAALRNLEWGAGQG</sequence>
<evidence type="ECO:0000313" key="2">
    <source>
        <dbReference type="Proteomes" id="UP000199501"/>
    </source>
</evidence>
<dbReference type="RefSeq" id="WP_091457253.1">
    <property type="nucleotide sequence ID" value="NZ_FMZZ01000022.1"/>
</dbReference>
<dbReference type="SUPFAM" id="SSF48371">
    <property type="entry name" value="ARM repeat"/>
    <property type="match status" value="1"/>
</dbReference>
<accession>A0A1G6YP67</accession>
<organism evidence="1 2">
    <name type="scientific">Actinokineospora iranica</name>
    <dbReference type="NCBI Taxonomy" id="1271860"/>
    <lineage>
        <taxon>Bacteria</taxon>
        <taxon>Bacillati</taxon>
        <taxon>Actinomycetota</taxon>
        <taxon>Actinomycetes</taxon>
        <taxon>Pseudonocardiales</taxon>
        <taxon>Pseudonocardiaceae</taxon>
        <taxon>Actinokineospora</taxon>
    </lineage>
</organism>
<dbReference type="Gene3D" id="1.25.10.10">
    <property type="entry name" value="Leucine-rich Repeat Variant"/>
    <property type="match status" value="1"/>
</dbReference>
<evidence type="ECO:0008006" key="3">
    <source>
        <dbReference type="Google" id="ProtNLM"/>
    </source>
</evidence>
<name>A0A1G6YP67_9PSEU</name>
<evidence type="ECO:0000313" key="1">
    <source>
        <dbReference type="EMBL" id="SDD91467.1"/>
    </source>
</evidence>
<proteinExistence type="predicted"/>
<gene>
    <name evidence="1" type="ORF">SAMN05216174_12250</name>
</gene>
<protein>
    <recommendedName>
        <fullName evidence="3">HEAT repeat-containing protein</fullName>
    </recommendedName>
</protein>
<dbReference type="Proteomes" id="UP000199501">
    <property type="component" value="Unassembled WGS sequence"/>
</dbReference>
<dbReference type="EMBL" id="FMZZ01000022">
    <property type="protein sequence ID" value="SDD91467.1"/>
    <property type="molecule type" value="Genomic_DNA"/>
</dbReference>
<dbReference type="InterPro" id="IPR016024">
    <property type="entry name" value="ARM-type_fold"/>
</dbReference>
<dbReference type="OrthoDB" id="979426at2"/>
<reference evidence="2" key="1">
    <citation type="submission" date="2016-10" db="EMBL/GenBank/DDBJ databases">
        <authorList>
            <person name="Varghese N."/>
            <person name="Submissions S."/>
        </authorList>
    </citation>
    <scope>NUCLEOTIDE SEQUENCE [LARGE SCALE GENOMIC DNA]</scope>
    <source>
        <strain evidence="2">IBRC-M 10403</strain>
    </source>
</reference>
<keyword evidence="2" id="KW-1185">Reference proteome</keyword>